<evidence type="ECO:0000313" key="1">
    <source>
        <dbReference type="EMBL" id="AIW01867.1"/>
    </source>
</evidence>
<dbReference type="GeneID" id="26131754"/>
<dbReference type="RefSeq" id="YP_009177792.1">
    <property type="nucleotide sequence ID" value="NC_028269.1"/>
</dbReference>
<accession>A0A0A0RPA7</accession>
<proteinExistence type="predicted"/>
<keyword evidence="2" id="KW-1185">Reference proteome</keyword>
<organism evidence="1 2">
    <name type="scientific">Yellowstone Lake virophage 5</name>
    <dbReference type="NCBI Taxonomy" id="1557033"/>
    <lineage>
        <taxon>Viruses</taxon>
        <taxon>Varidnaviria</taxon>
        <taxon>Bamfordvirae</taxon>
        <taxon>Preplasmiviricota</taxon>
        <taxon>Polisuviricotina</taxon>
        <taxon>Virophaviricetes</taxon>
        <taxon>Priklausovirales</taxon>
        <taxon>Burtonviroviridae</taxon>
        <taxon>Burquivirus</taxon>
        <taxon>Burquivirus flavolapense</taxon>
    </lineage>
</organism>
<dbReference type="Proteomes" id="UP000201191">
    <property type="component" value="Segment"/>
</dbReference>
<name>A0A0A0RPA7_9VIRU</name>
<reference evidence="1 2" key="1">
    <citation type="journal article" date="2014" name="J. Virol.">
        <title>Three novel virophage genomes discovered from Yellowstone Lake metagenomes.</title>
        <authorList>
            <person name="Zhou J."/>
            <person name="Sun D."/>
            <person name="Childers A."/>
            <person name="McDermott T.R."/>
            <person name="Wang Y."/>
            <person name="Liles M.R."/>
        </authorList>
    </citation>
    <scope>NUCLEOTIDE SEQUENCE [LARGE SCALE GENOMIC DNA]</scope>
</reference>
<sequence>MWGERQKLTTPSAKWFGVSKMSDNEFAFDNICLALISENAFSHWWDSNTEIILADGIAHLSGDVINTMNDAHPFPKGTKIDASCRCQKVRHRLSGSSWLDIWMTIDYIRKQCDHTFIESIEHKGDTIVVHLGS</sequence>
<gene>
    <name evidence="1" type="ORF">YSLV5_ORF09</name>
</gene>
<evidence type="ECO:0000313" key="2">
    <source>
        <dbReference type="Proteomes" id="UP000201191"/>
    </source>
</evidence>
<dbReference type="KEGG" id="vg:26131754"/>
<protein>
    <submittedName>
        <fullName evidence="1">Uncharacterized protein</fullName>
    </submittedName>
</protein>
<dbReference type="EMBL" id="KM502589">
    <property type="protein sequence ID" value="AIW01867.1"/>
    <property type="molecule type" value="Genomic_DNA"/>
</dbReference>